<organism evidence="1 2">
    <name type="scientific">Microdochium trichocladiopsis</name>
    <dbReference type="NCBI Taxonomy" id="1682393"/>
    <lineage>
        <taxon>Eukaryota</taxon>
        <taxon>Fungi</taxon>
        <taxon>Dikarya</taxon>
        <taxon>Ascomycota</taxon>
        <taxon>Pezizomycotina</taxon>
        <taxon>Sordariomycetes</taxon>
        <taxon>Xylariomycetidae</taxon>
        <taxon>Xylariales</taxon>
        <taxon>Microdochiaceae</taxon>
        <taxon>Microdochium</taxon>
    </lineage>
</organism>
<dbReference type="EMBL" id="JAGTJQ010000002">
    <property type="protein sequence ID" value="KAH7038074.1"/>
    <property type="molecule type" value="Genomic_DNA"/>
</dbReference>
<name>A0A9P8YF45_9PEZI</name>
<proteinExistence type="predicted"/>
<dbReference type="AlphaFoldDB" id="A0A9P8YF45"/>
<sequence>MIKSSRCIGTEQSESWATCDVTHFLAGWVCVLSLAAGGDRAACALTRVPRPSGDIPSKSISAHGHGAISCWRRPRATLARGGNRVVGAGLRTRLGLVVNGHCGRSARVVALLRVILGDDSQIGPPHASVLPGHSSRKARPGRVDVHTRNPWVQGTTVACPTTCRCRCRHMVLVLCESRHYMRI</sequence>
<comment type="caution">
    <text evidence="1">The sequence shown here is derived from an EMBL/GenBank/DDBJ whole genome shotgun (WGS) entry which is preliminary data.</text>
</comment>
<reference evidence="1" key="1">
    <citation type="journal article" date="2021" name="Nat. Commun.">
        <title>Genetic determinants of endophytism in the Arabidopsis root mycobiome.</title>
        <authorList>
            <person name="Mesny F."/>
            <person name="Miyauchi S."/>
            <person name="Thiergart T."/>
            <person name="Pickel B."/>
            <person name="Atanasova L."/>
            <person name="Karlsson M."/>
            <person name="Huettel B."/>
            <person name="Barry K.W."/>
            <person name="Haridas S."/>
            <person name="Chen C."/>
            <person name="Bauer D."/>
            <person name="Andreopoulos W."/>
            <person name="Pangilinan J."/>
            <person name="LaButti K."/>
            <person name="Riley R."/>
            <person name="Lipzen A."/>
            <person name="Clum A."/>
            <person name="Drula E."/>
            <person name="Henrissat B."/>
            <person name="Kohler A."/>
            <person name="Grigoriev I.V."/>
            <person name="Martin F.M."/>
            <person name="Hacquard S."/>
        </authorList>
    </citation>
    <scope>NUCLEOTIDE SEQUENCE</scope>
    <source>
        <strain evidence="1">MPI-CAGE-CH-0230</strain>
    </source>
</reference>
<gene>
    <name evidence="1" type="ORF">B0I36DRAFT_74974</name>
</gene>
<accession>A0A9P8YF45</accession>
<dbReference type="Proteomes" id="UP000756346">
    <property type="component" value="Unassembled WGS sequence"/>
</dbReference>
<keyword evidence="2" id="KW-1185">Reference proteome</keyword>
<evidence type="ECO:0000313" key="1">
    <source>
        <dbReference type="EMBL" id="KAH7038074.1"/>
    </source>
</evidence>
<evidence type="ECO:0000313" key="2">
    <source>
        <dbReference type="Proteomes" id="UP000756346"/>
    </source>
</evidence>
<dbReference type="GeneID" id="70192861"/>
<protein>
    <submittedName>
        <fullName evidence="1">Uncharacterized protein</fullName>
    </submittedName>
</protein>
<dbReference type="RefSeq" id="XP_046017195.1">
    <property type="nucleotide sequence ID" value="XM_046163315.1"/>
</dbReference>